<proteinExistence type="inferred from homology"/>
<dbReference type="GO" id="GO:0044718">
    <property type="term" value="P:siderophore transmembrane transport"/>
    <property type="evidence" value="ECO:0007669"/>
    <property type="project" value="TreeGrafter"/>
</dbReference>
<evidence type="ECO:0000256" key="4">
    <source>
        <dbReference type="ARBA" id="ARBA00022452"/>
    </source>
</evidence>
<feature type="domain" description="TonB-dependent receptor plug" evidence="14">
    <location>
        <begin position="56"/>
        <end position="165"/>
    </location>
</feature>
<evidence type="ECO:0000259" key="13">
    <source>
        <dbReference type="Pfam" id="PF00593"/>
    </source>
</evidence>
<dbReference type="PROSITE" id="PS52016">
    <property type="entry name" value="TONB_DEPENDENT_REC_3"/>
    <property type="match status" value="1"/>
</dbReference>
<dbReference type="Gene3D" id="2.170.130.10">
    <property type="entry name" value="TonB-dependent receptor, plug domain"/>
    <property type="match status" value="1"/>
</dbReference>
<evidence type="ECO:0000256" key="8">
    <source>
        <dbReference type="ARBA" id="ARBA00023170"/>
    </source>
</evidence>
<keyword evidence="7 10" id="KW-0472">Membrane</keyword>
<feature type="domain" description="TonB-dependent receptor-like beta-barrel" evidence="13">
    <location>
        <begin position="224"/>
        <end position="602"/>
    </location>
</feature>
<dbReference type="InterPro" id="IPR039426">
    <property type="entry name" value="TonB-dep_rcpt-like"/>
</dbReference>
<feature type="chain" id="PRO_5037762318" evidence="12">
    <location>
        <begin position="28"/>
        <end position="630"/>
    </location>
</feature>
<dbReference type="EMBL" id="JAEQNA010000005">
    <property type="protein sequence ID" value="MBL0421661.1"/>
    <property type="molecule type" value="Genomic_DNA"/>
</dbReference>
<keyword evidence="3 10" id="KW-0813">Transport</keyword>
<dbReference type="AlphaFoldDB" id="A0A936ZSC1"/>
<dbReference type="PANTHER" id="PTHR30069:SF37">
    <property type="entry name" value="FERRIC VIBRIOBACTIN RECEPTOR VIUA"/>
    <property type="match status" value="1"/>
</dbReference>
<dbReference type="SUPFAM" id="SSF56935">
    <property type="entry name" value="Porins"/>
    <property type="match status" value="1"/>
</dbReference>
<dbReference type="Proteomes" id="UP000613011">
    <property type="component" value="Unassembled WGS sequence"/>
</dbReference>
<dbReference type="InterPro" id="IPR037066">
    <property type="entry name" value="Plug_dom_sf"/>
</dbReference>
<dbReference type="PANTHER" id="PTHR30069">
    <property type="entry name" value="TONB-DEPENDENT OUTER MEMBRANE RECEPTOR"/>
    <property type="match status" value="1"/>
</dbReference>
<accession>A0A936ZSC1</accession>
<evidence type="ECO:0000256" key="11">
    <source>
        <dbReference type="RuleBase" id="RU003357"/>
    </source>
</evidence>
<evidence type="ECO:0000256" key="6">
    <source>
        <dbReference type="ARBA" id="ARBA00023077"/>
    </source>
</evidence>
<protein>
    <submittedName>
        <fullName evidence="15">TonB-dependent receptor</fullName>
    </submittedName>
</protein>
<dbReference type="Pfam" id="PF07715">
    <property type="entry name" value="Plug"/>
    <property type="match status" value="1"/>
</dbReference>
<keyword evidence="16" id="KW-1185">Reference proteome</keyword>
<evidence type="ECO:0000256" key="5">
    <source>
        <dbReference type="ARBA" id="ARBA00022692"/>
    </source>
</evidence>
<keyword evidence="9 10" id="KW-0998">Cell outer membrane</keyword>
<keyword evidence="6 11" id="KW-0798">TonB box</keyword>
<evidence type="ECO:0000259" key="14">
    <source>
        <dbReference type="Pfam" id="PF07715"/>
    </source>
</evidence>
<feature type="signal peptide" evidence="12">
    <location>
        <begin position="1"/>
        <end position="27"/>
    </location>
</feature>
<dbReference type="InterPro" id="IPR036942">
    <property type="entry name" value="Beta-barrel_TonB_sf"/>
</dbReference>
<evidence type="ECO:0000256" key="1">
    <source>
        <dbReference type="ARBA" id="ARBA00004571"/>
    </source>
</evidence>
<dbReference type="GO" id="GO:0015344">
    <property type="term" value="F:siderophore uptake transmembrane transporter activity"/>
    <property type="evidence" value="ECO:0007669"/>
    <property type="project" value="TreeGrafter"/>
</dbReference>
<dbReference type="Gene3D" id="2.40.170.20">
    <property type="entry name" value="TonB-dependent receptor, beta-barrel domain"/>
    <property type="match status" value="1"/>
</dbReference>
<keyword evidence="4 10" id="KW-1134">Transmembrane beta strand</keyword>
<dbReference type="InterPro" id="IPR012910">
    <property type="entry name" value="Plug_dom"/>
</dbReference>
<organism evidence="15 16">
    <name type="scientific">Ramlibacter aurantiacus</name>
    <dbReference type="NCBI Taxonomy" id="2801330"/>
    <lineage>
        <taxon>Bacteria</taxon>
        <taxon>Pseudomonadati</taxon>
        <taxon>Pseudomonadota</taxon>
        <taxon>Betaproteobacteria</taxon>
        <taxon>Burkholderiales</taxon>
        <taxon>Comamonadaceae</taxon>
        <taxon>Ramlibacter</taxon>
    </lineage>
</organism>
<keyword evidence="8 15" id="KW-0675">Receptor</keyword>
<comment type="similarity">
    <text evidence="2 10 11">Belongs to the TonB-dependent receptor family.</text>
</comment>
<evidence type="ECO:0000313" key="16">
    <source>
        <dbReference type="Proteomes" id="UP000613011"/>
    </source>
</evidence>
<evidence type="ECO:0000256" key="10">
    <source>
        <dbReference type="PROSITE-ProRule" id="PRU01360"/>
    </source>
</evidence>
<gene>
    <name evidence="15" type="ORF">JI739_14990</name>
</gene>
<dbReference type="GO" id="GO:0009279">
    <property type="term" value="C:cell outer membrane"/>
    <property type="evidence" value="ECO:0007669"/>
    <property type="project" value="UniProtKB-SubCell"/>
</dbReference>
<evidence type="ECO:0000313" key="15">
    <source>
        <dbReference type="EMBL" id="MBL0421661.1"/>
    </source>
</evidence>
<dbReference type="Pfam" id="PF00593">
    <property type="entry name" value="TonB_dep_Rec_b-barrel"/>
    <property type="match status" value="1"/>
</dbReference>
<reference evidence="15" key="1">
    <citation type="submission" date="2021-01" db="EMBL/GenBank/DDBJ databases">
        <title>Ramlibacter sp. strain AW1 16S ribosomal RNA gene Genome sequencing and assembly.</title>
        <authorList>
            <person name="Kang M."/>
        </authorList>
    </citation>
    <scope>NUCLEOTIDE SEQUENCE</scope>
    <source>
        <strain evidence="15">AW1</strain>
    </source>
</reference>
<sequence>MPPTRMPTTMLAALILMAAVHSPPAHARNSASVADLSLEELSNIMVTSVSGRPQTLRSAAASIYVITSDEIRRSAATTLPEALRLAPNLHVARLNAGQWAISARGFNTAIANKLLVLVDGRTIYSPLFAGVFWDFHDLPLEDIERIEVISGPGGTLWGANAVNGIINVVTSPAAATQGPMVSVTRSHHGGQQTARLGFRNGPGHLRVYAMALDRADTRTATGLSLADSSSKQQAGFRGDWDLGVHQLTLQGDAFTGGALPSNNTAPDISGGNFSARLESRLPDGSPLRVQLSLDEYHRDDTNLFRNRSRSTDLQFTHELARQGRHQWVWGGGYRSATDINDTTALVTFDPAERTLAWWNLFVQDQVRLGERAELTLGLKAERNSYTGLEWLPTARIAWRHLGGATTWAAASRAVRAPSRIDREFYFPGAPPFVIAGGPRFDSEVAKVYEVGHRGDLGRTLSYDLTLFRQQYSGLRAGTAAVPTTVENLVEGTADGLEAWAHWNPLSVWRLSAGYTRLHKKLRFSGPAPANAANGIAAQGNDPRHLWKLRSRLDIGSRYAFDLALRHVGALPQPAIPSYTTVDARLGWAVSPSLELSLLAQNLLDPAHPEFESATGSQVRRQLWLRAVWQP</sequence>
<evidence type="ECO:0000256" key="12">
    <source>
        <dbReference type="SAM" id="SignalP"/>
    </source>
</evidence>
<dbReference type="RefSeq" id="WP_201684730.1">
    <property type="nucleotide sequence ID" value="NZ_JAEQNA010000005.1"/>
</dbReference>
<comment type="caution">
    <text evidence="15">The sequence shown here is derived from an EMBL/GenBank/DDBJ whole genome shotgun (WGS) entry which is preliminary data.</text>
</comment>
<name>A0A936ZSC1_9BURK</name>
<keyword evidence="5 10" id="KW-0812">Transmembrane</keyword>
<evidence type="ECO:0000256" key="9">
    <source>
        <dbReference type="ARBA" id="ARBA00023237"/>
    </source>
</evidence>
<evidence type="ECO:0000256" key="7">
    <source>
        <dbReference type="ARBA" id="ARBA00023136"/>
    </source>
</evidence>
<evidence type="ECO:0000256" key="2">
    <source>
        <dbReference type="ARBA" id="ARBA00009810"/>
    </source>
</evidence>
<evidence type="ECO:0000256" key="3">
    <source>
        <dbReference type="ARBA" id="ARBA00022448"/>
    </source>
</evidence>
<dbReference type="InterPro" id="IPR000531">
    <property type="entry name" value="Beta-barrel_TonB"/>
</dbReference>
<keyword evidence="12" id="KW-0732">Signal</keyword>
<comment type="subcellular location">
    <subcellularLocation>
        <location evidence="1 10">Cell outer membrane</location>
        <topology evidence="1 10">Multi-pass membrane protein</topology>
    </subcellularLocation>
</comment>